<proteinExistence type="predicted"/>
<dbReference type="RefSeq" id="WP_055258613.1">
    <property type="nucleotide sequence ID" value="NZ_CYXT01000010.1"/>
</dbReference>
<accession>A0A173SZ90</accession>
<dbReference type="GeneID" id="96227991"/>
<dbReference type="AlphaFoldDB" id="A0A173SZ90"/>
<dbReference type="EMBL" id="CYXT01000010">
    <property type="protein sequence ID" value="CUM94408.1"/>
    <property type="molecule type" value="Genomic_DNA"/>
</dbReference>
<organism evidence="1 2">
    <name type="scientific">Anaerostipes hadrus</name>
    <dbReference type="NCBI Taxonomy" id="649756"/>
    <lineage>
        <taxon>Bacteria</taxon>
        <taxon>Bacillati</taxon>
        <taxon>Bacillota</taxon>
        <taxon>Clostridia</taxon>
        <taxon>Lachnospirales</taxon>
        <taxon>Lachnospiraceae</taxon>
        <taxon>Anaerostipes</taxon>
    </lineage>
</organism>
<name>A0A173SZ90_ANAHA</name>
<evidence type="ECO:0000313" key="1">
    <source>
        <dbReference type="EMBL" id="CUM94408.1"/>
    </source>
</evidence>
<evidence type="ECO:0000313" key="2">
    <source>
        <dbReference type="Proteomes" id="UP000095598"/>
    </source>
</evidence>
<dbReference type="Proteomes" id="UP000095598">
    <property type="component" value="Unassembled WGS sequence"/>
</dbReference>
<gene>
    <name evidence="1" type="ORF">ERS852425_01613</name>
</gene>
<protein>
    <recommendedName>
        <fullName evidence="3">DNA-binding protein</fullName>
    </recommendedName>
</protein>
<sequence>MASYNYMMSADEVAQELNCSKSYAYKLVKAMNKELAAQGYITMAGRIPKAFWAKKMYGYEIAGN</sequence>
<evidence type="ECO:0008006" key="3">
    <source>
        <dbReference type="Google" id="ProtNLM"/>
    </source>
</evidence>
<reference evidence="1 2" key="1">
    <citation type="submission" date="2015-09" db="EMBL/GenBank/DDBJ databases">
        <authorList>
            <consortium name="Pathogen Informatics"/>
        </authorList>
    </citation>
    <scope>NUCLEOTIDE SEQUENCE [LARGE SCALE GENOMIC DNA]</scope>
    <source>
        <strain evidence="1 2">2789STDY5608868</strain>
    </source>
</reference>